<protein>
    <submittedName>
        <fullName evidence="1">Uncharacterized protein</fullName>
    </submittedName>
</protein>
<keyword evidence="2" id="KW-1185">Reference proteome</keyword>
<dbReference type="OrthoDB" id="420884at2759"/>
<dbReference type="InterPro" id="IPR012476">
    <property type="entry name" value="GLE1"/>
</dbReference>
<dbReference type="InterPro" id="IPR038506">
    <property type="entry name" value="GLE1-like_sf"/>
</dbReference>
<dbReference type="Pfam" id="PF07817">
    <property type="entry name" value="GLE1"/>
    <property type="match status" value="1"/>
</dbReference>
<dbReference type="EMBL" id="ASPP01019902">
    <property type="protein sequence ID" value="ETO14631.1"/>
    <property type="molecule type" value="Genomic_DNA"/>
</dbReference>
<gene>
    <name evidence="1" type="ORF">RFI_22737</name>
</gene>
<sequence>MSVFGAFVSLSPNGMEVAWTWLAHILQFPQILHPLVCHCVEGFLTNAGYQLLHTYPRQFPKLIRYLEEHVIKNLDKTRLLVKKLDIYIRDFHSEVSQLSPPRGCDLALSRNTNRDEMAELLRQAMHAESGH</sequence>
<reference evidence="1 2" key="1">
    <citation type="journal article" date="2013" name="Curr. Biol.">
        <title>The Genome of the Foraminiferan Reticulomyxa filosa.</title>
        <authorList>
            <person name="Glockner G."/>
            <person name="Hulsmann N."/>
            <person name="Schleicher M."/>
            <person name="Noegel A.A."/>
            <person name="Eichinger L."/>
            <person name="Gallinger C."/>
            <person name="Pawlowski J."/>
            <person name="Sierra R."/>
            <person name="Euteneuer U."/>
            <person name="Pillet L."/>
            <person name="Moustafa A."/>
            <person name="Platzer M."/>
            <person name="Groth M."/>
            <person name="Szafranski K."/>
            <person name="Schliwa M."/>
        </authorList>
    </citation>
    <scope>NUCLEOTIDE SEQUENCE [LARGE SCALE GENOMIC DNA]</scope>
</reference>
<accession>X6MLU4</accession>
<name>X6MLU4_RETFI</name>
<evidence type="ECO:0000313" key="1">
    <source>
        <dbReference type="EMBL" id="ETO14631.1"/>
    </source>
</evidence>
<dbReference type="GO" id="GO:0016973">
    <property type="term" value="P:poly(A)+ mRNA export from nucleus"/>
    <property type="evidence" value="ECO:0007669"/>
    <property type="project" value="InterPro"/>
</dbReference>
<dbReference type="GO" id="GO:0005643">
    <property type="term" value="C:nuclear pore"/>
    <property type="evidence" value="ECO:0007669"/>
    <property type="project" value="InterPro"/>
</dbReference>
<dbReference type="AlphaFoldDB" id="X6MLU4"/>
<organism evidence="1 2">
    <name type="scientific">Reticulomyxa filosa</name>
    <dbReference type="NCBI Taxonomy" id="46433"/>
    <lineage>
        <taxon>Eukaryota</taxon>
        <taxon>Sar</taxon>
        <taxon>Rhizaria</taxon>
        <taxon>Retaria</taxon>
        <taxon>Foraminifera</taxon>
        <taxon>Monothalamids</taxon>
        <taxon>Reticulomyxidae</taxon>
        <taxon>Reticulomyxa</taxon>
    </lineage>
</organism>
<comment type="caution">
    <text evidence="1">The sequence shown here is derived from an EMBL/GenBank/DDBJ whole genome shotgun (WGS) entry which is preliminary data.</text>
</comment>
<dbReference type="Gene3D" id="1.25.40.510">
    <property type="entry name" value="GLE1-like"/>
    <property type="match status" value="1"/>
</dbReference>
<evidence type="ECO:0000313" key="2">
    <source>
        <dbReference type="Proteomes" id="UP000023152"/>
    </source>
</evidence>
<dbReference type="Proteomes" id="UP000023152">
    <property type="component" value="Unassembled WGS sequence"/>
</dbReference>
<proteinExistence type="predicted"/>